<evidence type="ECO:0000313" key="6">
    <source>
        <dbReference type="Proteomes" id="UP000468413"/>
    </source>
</evidence>
<dbReference type="InterPro" id="IPR050226">
    <property type="entry name" value="NagZ_Beta-hexosaminidase"/>
</dbReference>
<dbReference type="PANTHER" id="PTHR30480:SF16">
    <property type="entry name" value="GLYCOSIDE HYDROLASE FAMILY 3 DOMAIN PROTEIN"/>
    <property type="match status" value="1"/>
</dbReference>
<dbReference type="InterPro" id="IPR017853">
    <property type="entry name" value="GH"/>
</dbReference>
<dbReference type="SUPFAM" id="SSF51445">
    <property type="entry name" value="(Trans)glycosidases"/>
    <property type="match status" value="1"/>
</dbReference>
<accession>A0A6I1GFZ2</accession>
<evidence type="ECO:0000256" key="1">
    <source>
        <dbReference type="ARBA" id="ARBA00005336"/>
    </source>
</evidence>
<evidence type="ECO:0000259" key="4">
    <source>
        <dbReference type="Pfam" id="PF00933"/>
    </source>
</evidence>
<dbReference type="InterPro" id="IPR001764">
    <property type="entry name" value="Glyco_hydro_3_N"/>
</dbReference>
<keyword evidence="6" id="KW-1185">Reference proteome</keyword>
<dbReference type="GO" id="GO:0004553">
    <property type="term" value="F:hydrolase activity, hydrolyzing O-glycosyl compounds"/>
    <property type="evidence" value="ECO:0007669"/>
    <property type="project" value="InterPro"/>
</dbReference>
<protein>
    <submittedName>
        <fullName evidence="5">Beta-glucosidase</fullName>
    </submittedName>
</protein>
<keyword evidence="3" id="KW-0326">Glycosidase</keyword>
<dbReference type="AlphaFoldDB" id="A0A6I1GFZ2"/>
<feature type="domain" description="Glycoside hydrolase family 3 N-terminal" evidence="4">
    <location>
        <begin position="23"/>
        <end position="344"/>
    </location>
</feature>
<keyword evidence="2" id="KW-0378">Hydrolase</keyword>
<evidence type="ECO:0000256" key="2">
    <source>
        <dbReference type="ARBA" id="ARBA00022801"/>
    </source>
</evidence>
<reference evidence="5 6" key="1">
    <citation type="submission" date="2019-09" db="EMBL/GenBank/DDBJ databases">
        <title>Characterization of the phylogenetic diversity of two novel species belonging to the genus Bifidobacterium: Bifidobacterium cebidarum sp. nov. and Bifidobacterium leontopitheci sp. nov.</title>
        <authorList>
            <person name="Lugli G.A."/>
            <person name="Duranti S."/>
            <person name="Milani C."/>
            <person name="Turroni F."/>
            <person name="Ventura M."/>
        </authorList>
    </citation>
    <scope>NUCLEOTIDE SEQUENCE [LARGE SCALE GENOMIC DNA]</scope>
    <source>
        <strain evidence="5 6">LMG 31469</strain>
    </source>
</reference>
<dbReference type="EMBL" id="WBVS01000003">
    <property type="protein sequence ID" value="KAB7788616.1"/>
    <property type="molecule type" value="Genomic_DNA"/>
</dbReference>
<name>A0A6I1GFZ2_9BIFI</name>
<dbReference type="Proteomes" id="UP000468413">
    <property type="component" value="Unassembled WGS sequence"/>
</dbReference>
<dbReference type="InterPro" id="IPR036962">
    <property type="entry name" value="Glyco_hydro_3_N_sf"/>
</dbReference>
<dbReference type="GO" id="GO:0009254">
    <property type="term" value="P:peptidoglycan turnover"/>
    <property type="evidence" value="ECO:0007669"/>
    <property type="project" value="TreeGrafter"/>
</dbReference>
<comment type="caution">
    <text evidence="5">The sequence shown here is derived from an EMBL/GenBank/DDBJ whole genome shotgun (WGS) entry which is preliminary data.</text>
</comment>
<comment type="similarity">
    <text evidence="1">Belongs to the glycosyl hydrolase 3 family.</text>
</comment>
<organism evidence="5 6">
    <name type="scientific">Bifidobacterium cebidarum</name>
    <dbReference type="NCBI Taxonomy" id="2650773"/>
    <lineage>
        <taxon>Bacteria</taxon>
        <taxon>Bacillati</taxon>
        <taxon>Actinomycetota</taxon>
        <taxon>Actinomycetes</taxon>
        <taxon>Bifidobacteriales</taxon>
        <taxon>Bifidobacteriaceae</taxon>
        <taxon>Bifidobacterium</taxon>
    </lineage>
</organism>
<gene>
    <name evidence="5" type="ORF">F7D08_0895</name>
</gene>
<sequence>MPGPDLSPAGKARRMVQAMDMHTRVGQLVMAPLTPGTDPSSLASLIADRHVGSVLILGDWDTGAASVRSAVDQLQGYAAAGDKLLVATDQEGGYVQHLSGPGFDQMPSAVEQGSISEDQLQQSASTWGSQLAAAGINVDLAPVLDTVTVDRASNAPIGALSRDFGLDSTGNARHGMAFVQGMRDANVASAIKHYPGLGSVSGNTDFTTDGIRDTTTTLDGPEIDAFDTAIRQAHPAMVMMALATYQAIDPDNPAAFSSTMIDGHIRHDLSYNGVVISDSLSAAALGGYSPADLGVRLVEAGGDLACVGAADYVEPILDGLSARADADPSFAAKVTQAATRVMTLKITMGLA</sequence>
<evidence type="ECO:0000256" key="3">
    <source>
        <dbReference type="ARBA" id="ARBA00023295"/>
    </source>
</evidence>
<evidence type="ECO:0000313" key="5">
    <source>
        <dbReference type="EMBL" id="KAB7788616.1"/>
    </source>
</evidence>
<dbReference type="Pfam" id="PF00933">
    <property type="entry name" value="Glyco_hydro_3"/>
    <property type="match status" value="1"/>
</dbReference>
<dbReference type="GO" id="GO:0005975">
    <property type="term" value="P:carbohydrate metabolic process"/>
    <property type="evidence" value="ECO:0007669"/>
    <property type="project" value="InterPro"/>
</dbReference>
<dbReference type="PANTHER" id="PTHR30480">
    <property type="entry name" value="BETA-HEXOSAMINIDASE-RELATED"/>
    <property type="match status" value="1"/>
</dbReference>
<dbReference type="Gene3D" id="3.20.20.300">
    <property type="entry name" value="Glycoside hydrolase, family 3, N-terminal domain"/>
    <property type="match status" value="1"/>
</dbReference>
<proteinExistence type="inferred from homology"/>